<gene>
    <name evidence="1" type="ORF">A5880_000236</name>
    <name evidence="2" type="ORF">A5880_001330</name>
</gene>
<evidence type="ECO:0008006" key="4">
    <source>
        <dbReference type="Google" id="ProtNLM"/>
    </source>
</evidence>
<keyword evidence="3" id="KW-1185">Reference proteome</keyword>
<comment type="caution">
    <text evidence="2">The sequence shown here is derived from an EMBL/GenBank/DDBJ whole genome shotgun (WGS) entry which is preliminary data.</text>
</comment>
<accession>A0A242CK82</accession>
<dbReference type="EMBL" id="NGLE02000001">
    <property type="protein sequence ID" value="MEI5992714.1"/>
    <property type="molecule type" value="Genomic_DNA"/>
</dbReference>
<proteinExistence type="predicted"/>
<evidence type="ECO:0000313" key="2">
    <source>
        <dbReference type="EMBL" id="OTO10646.1"/>
    </source>
</evidence>
<reference evidence="2" key="1">
    <citation type="submission" date="2017-05" db="EMBL/GenBank/DDBJ databases">
        <title>The Genome Sequence of Enterococcus sp. 4G2_DIV0659.</title>
        <authorList>
            <consortium name="The Broad Institute Genomics Platform"/>
            <consortium name="The Broad Institute Genomic Center for Infectious Diseases"/>
            <person name="Earl A."/>
            <person name="Manson A."/>
            <person name="Schwartman J."/>
            <person name="Gilmore M."/>
            <person name="Abouelleil A."/>
            <person name="Cao P."/>
            <person name="Chapman S."/>
            <person name="Cusick C."/>
            <person name="Shea T."/>
            <person name="Young S."/>
            <person name="Neafsey D."/>
            <person name="Nusbaum C."/>
            <person name="Birren B."/>
        </authorList>
    </citation>
    <scope>NUCLEOTIDE SEQUENCE [LARGE SCALE GENOMIC DNA]</scope>
    <source>
        <strain evidence="2">4G2_DIV0659</strain>
    </source>
</reference>
<dbReference type="Proteomes" id="UP000195139">
    <property type="component" value="Unassembled WGS sequence"/>
</dbReference>
<reference evidence="1 3" key="2">
    <citation type="submission" date="2018-07" db="EMBL/GenBank/DDBJ databases">
        <title>The Genome Sequence of Enterococcus sp. DIV0659b.</title>
        <authorList>
            <consortium name="The Broad Institute Genomics Platform"/>
            <consortium name="The Broad Institute Genomic Center for Infectious Diseases"/>
            <person name="Earl A."/>
            <person name="Manson A."/>
            <person name="Schwartman J."/>
            <person name="Gilmore M."/>
            <person name="Abouelleil A."/>
            <person name="Cao P."/>
            <person name="Chapman S."/>
            <person name="Cusick C."/>
            <person name="Shea T."/>
            <person name="Young S."/>
            <person name="Neafsey D."/>
            <person name="Nusbaum C."/>
            <person name="Birren B."/>
        </authorList>
    </citation>
    <scope>NUCLEOTIDE SEQUENCE [LARGE SCALE GENOMIC DNA]</scope>
    <source>
        <strain evidence="1 3">4G2_DIV0659</strain>
    </source>
</reference>
<evidence type="ECO:0000313" key="1">
    <source>
        <dbReference type="EMBL" id="MEI5992714.1"/>
    </source>
</evidence>
<protein>
    <recommendedName>
        <fullName evidence="4">V-type proton ATPase subunit E</fullName>
    </recommendedName>
</protein>
<dbReference type="OrthoDB" id="2166166at2"/>
<dbReference type="EMBL" id="NGLE01000001">
    <property type="protein sequence ID" value="OTO10646.1"/>
    <property type="molecule type" value="Genomic_DNA"/>
</dbReference>
<dbReference type="SUPFAM" id="SSF160527">
    <property type="entry name" value="V-type ATPase subunit E-like"/>
    <property type="match status" value="1"/>
</dbReference>
<dbReference type="STRING" id="1834181.A5880_001330"/>
<evidence type="ECO:0000313" key="3">
    <source>
        <dbReference type="Proteomes" id="UP000195139"/>
    </source>
</evidence>
<dbReference type="AlphaFoldDB" id="A0A242CK82"/>
<dbReference type="RefSeq" id="WP_086330253.1">
    <property type="nucleotide sequence ID" value="NZ_NGLE02000001.1"/>
</dbReference>
<sequence>MDAIEKIVEQILEKGQAEVEALQQTETQRIDQEFQEQEEALFLQESTMIKKNEVQADKAFKQKQNRQQLEIKQATLNKKQGYLEQLFSESIERMNHWTEVEFQNFAQQIIAQLPFEGEAIIRLGEFSKEKLTEQWLSEHSTEQIRLVLASETIAGVGGFVVAKAGIEYNFLFPILVQEVKKIESFHIAEMLFN</sequence>
<name>A0A242CK82_9ENTE</name>
<organism evidence="2">
    <name type="scientific">Candidatus Enterococcus mansonii</name>
    <dbReference type="NCBI Taxonomy" id="1834181"/>
    <lineage>
        <taxon>Bacteria</taxon>
        <taxon>Bacillati</taxon>
        <taxon>Bacillota</taxon>
        <taxon>Bacilli</taxon>
        <taxon>Lactobacillales</taxon>
        <taxon>Enterococcaceae</taxon>
        <taxon>Enterococcus</taxon>
    </lineage>
</organism>